<comment type="function">
    <text evidence="4">Removes the phosphate from trehalose 6-phosphate to produce free trehalose.</text>
</comment>
<keyword evidence="3 4" id="KW-0378">Hydrolase</keyword>
<comment type="catalytic activity">
    <reaction evidence="1 4">
        <text>alpha,alpha-trehalose 6-phosphate + H2O = alpha,alpha-trehalose + phosphate</text>
        <dbReference type="Rhea" id="RHEA:23420"/>
        <dbReference type="ChEBI" id="CHEBI:15377"/>
        <dbReference type="ChEBI" id="CHEBI:16551"/>
        <dbReference type="ChEBI" id="CHEBI:43474"/>
        <dbReference type="ChEBI" id="CHEBI:58429"/>
        <dbReference type="EC" id="3.1.3.12"/>
    </reaction>
</comment>
<gene>
    <name evidence="5" type="ORF">C4D60_Mb06t14820</name>
</gene>
<sequence>MGLERLQAQQVETNSTEKQVIDENEERIAKMSSTDCCCGEPTRELQSNEDAVESSAEEAYAAWMARFDHVKHPSALIAFDRMMSIAKEKMVVVFLDYDGTLSPIVDDPDRAFMSNSMRSAVNKVAQYFPTCIISGRRRDKVYEFVKLTNVYYVGSHGMDIMAPLKPVDEIDSALDDQAIKEKGNEGVLFQPAEEYLPMIEEDWSLLENQVMHTMKNYPALLITRGRKVIEIRPSIKWDKGRALEYLLETLGFENNDETLPLYIGDDRTDEDAFKVLQRRGQGYPIIVSSVPKDTEASYSLRDPSEVMSFLLHIFRWKRDSS</sequence>
<evidence type="ECO:0000256" key="2">
    <source>
        <dbReference type="ARBA" id="ARBA00001968"/>
    </source>
</evidence>
<dbReference type="InterPro" id="IPR023214">
    <property type="entry name" value="HAD_sf"/>
</dbReference>
<protein>
    <recommendedName>
        <fullName evidence="4">Trehalose 6-phosphate phosphatase</fullName>
        <ecNumber evidence="4">3.1.3.12</ecNumber>
    </recommendedName>
</protein>
<dbReference type="InterPro" id="IPR036412">
    <property type="entry name" value="HAD-like_sf"/>
</dbReference>
<evidence type="ECO:0000256" key="4">
    <source>
        <dbReference type="RuleBase" id="RU361117"/>
    </source>
</evidence>
<dbReference type="NCBIfam" id="TIGR00685">
    <property type="entry name" value="T6PP"/>
    <property type="match status" value="1"/>
</dbReference>
<dbReference type="InterPro" id="IPR044651">
    <property type="entry name" value="OTSB-like"/>
</dbReference>
<dbReference type="AlphaFoldDB" id="A0A4V4H3X5"/>
<comment type="cofactor">
    <cofactor evidence="2 4">
        <name>a divalent metal cation</name>
        <dbReference type="ChEBI" id="CHEBI:60240"/>
    </cofactor>
</comment>
<dbReference type="GO" id="GO:0005992">
    <property type="term" value="P:trehalose biosynthetic process"/>
    <property type="evidence" value="ECO:0007669"/>
    <property type="project" value="UniProtKB-UniPathway"/>
</dbReference>
<dbReference type="SUPFAM" id="SSF56784">
    <property type="entry name" value="HAD-like"/>
    <property type="match status" value="1"/>
</dbReference>
<dbReference type="STRING" id="52838.A0A4V4H3X5"/>
<dbReference type="InterPro" id="IPR003337">
    <property type="entry name" value="Trehalose_PPase"/>
</dbReference>
<evidence type="ECO:0000256" key="3">
    <source>
        <dbReference type="ARBA" id="ARBA00022801"/>
    </source>
</evidence>
<dbReference type="UniPathway" id="UPA00299"/>
<dbReference type="EC" id="3.1.3.12" evidence="4"/>
<dbReference type="Gene3D" id="3.40.50.1000">
    <property type="entry name" value="HAD superfamily/HAD-like"/>
    <property type="match status" value="2"/>
</dbReference>
<comment type="caution">
    <text evidence="5">The sequence shown here is derived from an EMBL/GenBank/DDBJ whole genome shotgun (WGS) entry which is preliminary data.</text>
</comment>
<dbReference type="Pfam" id="PF02358">
    <property type="entry name" value="Trehalose_PPase"/>
    <property type="match status" value="2"/>
</dbReference>
<evidence type="ECO:0000313" key="5">
    <source>
        <dbReference type="EMBL" id="THU49936.1"/>
    </source>
</evidence>
<comment type="similarity">
    <text evidence="4">Belongs to the trehalose phosphatase family.</text>
</comment>
<name>A0A4V4H3X5_MUSBA</name>
<dbReference type="EMBL" id="PYDT01000009">
    <property type="protein sequence ID" value="THU49936.1"/>
    <property type="molecule type" value="Genomic_DNA"/>
</dbReference>
<proteinExistence type="inferred from homology"/>
<keyword evidence="6" id="KW-1185">Reference proteome</keyword>
<comment type="pathway">
    <text evidence="4">Glycan biosynthesis; trehalose biosynthesis.</text>
</comment>
<evidence type="ECO:0000256" key="1">
    <source>
        <dbReference type="ARBA" id="ARBA00000500"/>
    </source>
</evidence>
<dbReference type="PANTHER" id="PTHR43768">
    <property type="entry name" value="TREHALOSE 6-PHOSPHATE PHOSPHATASE"/>
    <property type="match status" value="1"/>
</dbReference>
<dbReference type="GO" id="GO:0004805">
    <property type="term" value="F:trehalose-phosphatase activity"/>
    <property type="evidence" value="ECO:0007669"/>
    <property type="project" value="UniProtKB-EC"/>
</dbReference>
<evidence type="ECO:0000313" key="6">
    <source>
        <dbReference type="Proteomes" id="UP000317650"/>
    </source>
</evidence>
<reference evidence="5 6" key="1">
    <citation type="journal article" date="2019" name="Nat. Plants">
        <title>Genome sequencing of Musa balbisiana reveals subgenome evolution and function divergence in polyploid bananas.</title>
        <authorList>
            <person name="Yao X."/>
        </authorList>
    </citation>
    <scope>NUCLEOTIDE SEQUENCE [LARGE SCALE GENOMIC DNA]</scope>
    <source>
        <strain evidence="6">cv. DH-PKW</strain>
        <tissue evidence="5">Leaves</tissue>
    </source>
</reference>
<accession>A0A4V4H3X5</accession>
<dbReference type="PANTHER" id="PTHR43768:SF24">
    <property type="entry name" value="TREHALOSE 6-PHOSPHATE PHOSPHATASE"/>
    <property type="match status" value="1"/>
</dbReference>
<organism evidence="5 6">
    <name type="scientific">Musa balbisiana</name>
    <name type="common">Banana</name>
    <dbReference type="NCBI Taxonomy" id="52838"/>
    <lineage>
        <taxon>Eukaryota</taxon>
        <taxon>Viridiplantae</taxon>
        <taxon>Streptophyta</taxon>
        <taxon>Embryophyta</taxon>
        <taxon>Tracheophyta</taxon>
        <taxon>Spermatophyta</taxon>
        <taxon>Magnoliopsida</taxon>
        <taxon>Liliopsida</taxon>
        <taxon>Zingiberales</taxon>
        <taxon>Musaceae</taxon>
        <taxon>Musa</taxon>
    </lineage>
</organism>
<dbReference type="Proteomes" id="UP000317650">
    <property type="component" value="Chromosome 6"/>
</dbReference>